<dbReference type="PANTHER" id="PTHR31859:SF1">
    <property type="entry name" value="TETRATRICOPEPTIDE REPEAT PROTEIN 39C"/>
    <property type="match status" value="1"/>
</dbReference>
<name>A0AAV9U506_9PEZI</name>
<evidence type="ECO:0000256" key="5">
    <source>
        <dbReference type="SAM" id="MobiDB-lite"/>
    </source>
</evidence>
<dbReference type="GO" id="GO:0005634">
    <property type="term" value="C:nucleus"/>
    <property type="evidence" value="ECO:0007669"/>
    <property type="project" value="TreeGrafter"/>
</dbReference>
<dbReference type="GO" id="GO:0005741">
    <property type="term" value="C:mitochondrial outer membrane"/>
    <property type="evidence" value="ECO:0007669"/>
    <property type="project" value="TreeGrafter"/>
</dbReference>
<dbReference type="Pfam" id="PF10300">
    <property type="entry name" value="Iml2-TPR_39"/>
    <property type="match status" value="1"/>
</dbReference>
<organism evidence="6 7">
    <name type="scientific">Orbilia brochopaga</name>
    <dbReference type="NCBI Taxonomy" id="3140254"/>
    <lineage>
        <taxon>Eukaryota</taxon>
        <taxon>Fungi</taxon>
        <taxon>Dikarya</taxon>
        <taxon>Ascomycota</taxon>
        <taxon>Pezizomycotina</taxon>
        <taxon>Orbiliomycetes</taxon>
        <taxon>Orbiliales</taxon>
        <taxon>Orbiliaceae</taxon>
        <taxon>Orbilia</taxon>
    </lineage>
</organism>
<dbReference type="GO" id="GO:0005829">
    <property type="term" value="C:cytosol"/>
    <property type="evidence" value="ECO:0007669"/>
    <property type="project" value="TreeGrafter"/>
</dbReference>
<evidence type="ECO:0000313" key="7">
    <source>
        <dbReference type="Proteomes" id="UP001375240"/>
    </source>
</evidence>
<proteinExistence type="predicted"/>
<evidence type="ECO:0000256" key="2">
    <source>
        <dbReference type="ARBA" id="ARBA00018424"/>
    </source>
</evidence>
<evidence type="ECO:0000256" key="1">
    <source>
        <dbReference type="ARBA" id="ARBA00011408"/>
    </source>
</evidence>
<evidence type="ECO:0000313" key="6">
    <source>
        <dbReference type="EMBL" id="KAK6335611.1"/>
    </source>
</evidence>
<dbReference type="AlphaFoldDB" id="A0AAV9U506"/>
<comment type="subunit">
    <text evidence="1">Interacts with lipid droplet proteins.</text>
</comment>
<evidence type="ECO:0000256" key="3">
    <source>
        <dbReference type="ARBA" id="ARBA00019539"/>
    </source>
</evidence>
<sequence>MFKLFSSRAPSPAVKTPPPQPVRTESSISLSGLDEQADIVMVLRAMDHVMDDNLEAAESELDCIGTSPWHKLGIGAIGFIRSAAGFEQAVMKEAGETLAAAETAAHNAQRSAVRSPRSTSSYPAGTEFALANAEAQLMAAVIGVLSESIVEAMKAFYKMRSAFKTLEGVSKVIEEVKATKAKNPTGSTNGSINGSMMSSANGSAGSLVKGGVATSRNQQRIPRGPMESNGTSVRFPNAVDEYIESGGNLCYGTLLLFIGMIPPAMSKLLSVLGFHGDRRKGIERLWESANMMNSHGALAALILLTYYNILEYCDIVQTDETKGGVPKRKCEALLMAYREKYPNSPLWILEEARLCSQRKDLVGAVKLLEFDRKPQMKQIEAICVFEKALDAMCMHEYQHAAELFVHLVDLNSWSDAMYLYIAGSCYVELYRGTVTTNRAKAEEYAKKAQEHLLKVSMFLGKKKFMARALPLEVFADRKVKKWQKFASARKCSLVEAVGVSPVEEMIYLWNGYARMNQEYIDVSVRVLEWQPPNDGGKPKSCITELDEKVLLAFMKAVLARHQGDLERSRQILEKEVIPVDKNLLKAEDWVAPSAQYEMAAVIWAESGIKEAAKITEYLNKCAGWESYELDNRLGVRATTALDVIRQSQEAEKVAAPA</sequence>
<comment type="function">
    <text evidence="4">Inclusion body (IB) resident protein that interacts strongly with lipid droplet (LD) proteins. Involved in LD-mediated IB clearing after protein folding stress, probably by enabling access to the IBs of an LD-stored soluble sterol derivative that acts as a chaperone in inclusion clearing.</text>
</comment>
<accession>A0AAV9U506</accession>
<protein>
    <recommendedName>
        <fullName evidence="2">Inclusion body clearance protein IML2</fullName>
    </recommendedName>
    <alternativeName>
        <fullName evidence="3">Inclusion body clearance protein iml2</fullName>
    </alternativeName>
</protein>
<dbReference type="Proteomes" id="UP001375240">
    <property type="component" value="Unassembled WGS sequence"/>
</dbReference>
<reference evidence="6 7" key="1">
    <citation type="submission" date="2019-10" db="EMBL/GenBank/DDBJ databases">
        <authorList>
            <person name="Palmer J.M."/>
        </authorList>
    </citation>
    <scope>NUCLEOTIDE SEQUENCE [LARGE SCALE GENOMIC DNA]</scope>
    <source>
        <strain evidence="6 7">TWF696</strain>
    </source>
</reference>
<evidence type="ECO:0000256" key="4">
    <source>
        <dbReference type="ARBA" id="ARBA00043897"/>
    </source>
</evidence>
<dbReference type="InterPro" id="IPR019412">
    <property type="entry name" value="IML2/TPR_39"/>
</dbReference>
<dbReference type="EMBL" id="JAVHNQ010000012">
    <property type="protein sequence ID" value="KAK6335611.1"/>
    <property type="molecule type" value="Genomic_DNA"/>
</dbReference>
<feature type="region of interest" description="Disordered" evidence="5">
    <location>
        <begin position="1"/>
        <end position="27"/>
    </location>
</feature>
<gene>
    <name evidence="6" type="primary">IML2</name>
    <name evidence="6" type="ORF">TWF696_002378</name>
</gene>
<dbReference type="PANTHER" id="PTHR31859">
    <property type="entry name" value="TETRATRICOPEPTIDE REPEAT PROTEIN 39 FAMILY MEMBER"/>
    <property type="match status" value="1"/>
</dbReference>
<keyword evidence="7" id="KW-1185">Reference proteome</keyword>
<comment type="caution">
    <text evidence="6">The sequence shown here is derived from an EMBL/GenBank/DDBJ whole genome shotgun (WGS) entry which is preliminary data.</text>
</comment>